<dbReference type="InterPro" id="IPR031591">
    <property type="entry name" value="CCDC106"/>
</dbReference>
<accession>A0A9D3BGQ2</accession>
<dbReference type="Proteomes" id="UP000822369">
    <property type="component" value="Chromosome 15"/>
</dbReference>
<feature type="region of interest" description="Disordered" evidence="1">
    <location>
        <begin position="73"/>
        <end position="116"/>
    </location>
</feature>
<dbReference type="GO" id="GO:0005654">
    <property type="term" value="C:nucleoplasm"/>
    <property type="evidence" value="ECO:0007669"/>
    <property type="project" value="TreeGrafter"/>
</dbReference>
<dbReference type="Pfam" id="PF15794">
    <property type="entry name" value="CCDC106"/>
    <property type="match status" value="1"/>
</dbReference>
<dbReference type="AlphaFoldDB" id="A0A9D3BGQ2"/>
<dbReference type="EMBL" id="JAAVVJ010000015">
    <property type="protein sequence ID" value="KAF7206845.1"/>
    <property type="molecule type" value="Genomic_DNA"/>
</dbReference>
<evidence type="ECO:0000313" key="2">
    <source>
        <dbReference type="EMBL" id="KAF7206845.1"/>
    </source>
</evidence>
<name>A0A9D3BGQ2_NOTFU</name>
<organism evidence="2 3">
    <name type="scientific">Nothobranchius furzeri</name>
    <name type="common">Turquoise killifish</name>
    <dbReference type="NCBI Taxonomy" id="105023"/>
    <lineage>
        <taxon>Eukaryota</taxon>
        <taxon>Metazoa</taxon>
        <taxon>Chordata</taxon>
        <taxon>Craniata</taxon>
        <taxon>Vertebrata</taxon>
        <taxon>Euteleostomi</taxon>
        <taxon>Actinopterygii</taxon>
        <taxon>Neopterygii</taxon>
        <taxon>Teleostei</taxon>
        <taxon>Neoteleostei</taxon>
        <taxon>Acanthomorphata</taxon>
        <taxon>Ovalentaria</taxon>
        <taxon>Atherinomorphae</taxon>
        <taxon>Cyprinodontiformes</taxon>
        <taxon>Nothobranchiidae</taxon>
        <taxon>Nothobranchius</taxon>
    </lineage>
</organism>
<evidence type="ECO:0000313" key="3">
    <source>
        <dbReference type="Proteomes" id="UP000822369"/>
    </source>
</evidence>
<reference evidence="2" key="1">
    <citation type="submission" date="2020-03" db="EMBL/GenBank/DDBJ databases">
        <title>Intra-Species Differences in Population Size shape Life History and Genome Evolution.</title>
        <authorList>
            <person name="Willemsen D."/>
            <person name="Cui R."/>
            <person name="Valenzano D.R."/>
        </authorList>
    </citation>
    <scope>NUCLEOTIDE SEQUENCE</scope>
    <source>
        <strain evidence="2">GRZ</strain>
        <tissue evidence="2">Whole</tissue>
    </source>
</reference>
<protein>
    <submittedName>
        <fullName evidence="2">Coiled-coil domain-containing protein 106-like</fullName>
    </submittedName>
</protein>
<comment type="caution">
    <text evidence="2">The sequence shown here is derived from an EMBL/GenBank/DDBJ whole genome shotgun (WGS) entry which is preliminary data.</text>
</comment>
<proteinExistence type="predicted"/>
<evidence type="ECO:0000256" key="1">
    <source>
        <dbReference type="SAM" id="MobiDB-lite"/>
    </source>
</evidence>
<feature type="compositionally biased region" description="Basic residues" evidence="1">
    <location>
        <begin position="85"/>
        <end position="103"/>
    </location>
</feature>
<gene>
    <name evidence="2" type="ORF">G4P62_014490</name>
</gene>
<sequence>MLTVQVCRQSVFEKPFRPMPGSPRSMPVRSLAQRQRRAVKQAFSKRTHPLKRIQKTQEVFLQTQHNVRLSLQSAHHHLSSDDDKKKKRKTKKGLKKEKGKTSKKIKDKDYQRAQSPNQVVSRYQSLLKIYRQRGTMARAFKRYGVDRNTIVVTAPIAELSTAAPRKCAEVLNNYSNQAKLSVFAAHCAFAIAEDPEVKQLVKDYKTNGKLLPFKIK</sequence>
<dbReference type="PANTHER" id="PTHR16477:SF5">
    <property type="entry name" value="COILED-COIL DOMAIN-CONTAINING PROTEIN 106-RELATED"/>
    <property type="match status" value="1"/>
</dbReference>
<dbReference type="PANTHER" id="PTHR16477">
    <property type="entry name" value="COILED-COIL DOMAIN-CONTAINING PROTEIN 106"/>
    <property type="match status" value="1"/>
</dbReference>